<sequence length="252" mass="27620">MRPRLPPPITLPPRSLLRLRSLPPIRSPLFTIPSFLPGAKPPALPQPPPRQFSTTPSLPFLSSLLPTAPTTTLTATKTLPYPPLSIYKIISDINSYRHFLPHCTHSLVTSYTPSRTNPLPKTGDLTVGWGPFTQSYTSRVYCIPYSTVEAVAGNAVPTIPGDVLREYGYDPDELLYKDKGLEQGGVFESLTTKWTVKETKRGDGTEVGLTVTFRFVNPAVGLAVQSVADEMVGKMILAFEGRARELYGLPPT</sequence>
<dbReference type="AlphaFoldDB" id="A0AAN7AYL3"/>
<dbReference type="Pfam" id="PF03364">
    <property type="entry name" value="Polyketide_cyc"/>
    <property type="match status" value="1"/>
</dbReference>
<dbReference type="SUPFAM" id="SSF55961">
    <property type="entry name" value="Bet v1-like"/>
    <property type="match status" value="1"/>
</dbReference>
<proteinExistence type="inferred from homology"/>
<gene>
    <name evidence="5" type="ORF">QBC40DRAFT_274979</name>
</gene>
<protein>
    <submittedName>
        <fullName evidence="5">Coenzyme Q-binding protein COQ10, mitochondrial</fullName>
    </submittedName>
</protein>
<dbReference type="CDD" id="cd07813">
    <property type="entry name" value="COQ10p_like"/>
    <property type="match status" value="1"/>
</dbReference>
<evidence type="ECO:0000259" key="4">
    <source>
        <dbReference type="Pfam" id="PF03364"/>
    </source>
</evidence>
<keyword evidence="6" id="KW-1185">Reference proteome</keyword>
<reference evidence="5" key="1">
    <citation type="journal article" date="2023" name="Mol. Phylogenet. Evol.">
        <title>Genome-scale phylogeny and comparative genomics of the fungal order Sordariales.</title>
        <authorList>
            <person name="Hensen N."/>
            <person name="Bonometti L."/>
            <person name="Westerberg I."/>
            <person name="Brannstrom I.O."/>
            <person name="Guillou S."/>
            <person name="Cros-Aarteil S."/>
            <person name="Calhoun S."/>
            <person name="Haridas S."/>
            <person name="Kuo A."/>
            <person name="Mondo S."/>
            <person name="Pangilinan J."/>
            <person name="Riley R."/>
            <person name="LaButti K."/>
            <person name="Andreopoulos B."/>
            <person name="Lipzen A."/>
            <person name="Chen C."/>
            <person name="Yan M."/>
            <person name="Daum C."/>
            <person name="Ng V."/>
            <person name="Clum A."/>
            <person name="Steindorff A."/>
            <person name="Ohm R.A."/>
            <person name="Martin F."/>
            <person name="Silar P."/>
            <person name="Natvig D.O."/>
            <person name="Lalanne C."/>
            <person name="Gautier V."/>
            <person name="Ament-Velasquez S.L."/>
            <person name="Kruys A."/>
            <person name="Hutchinson M.I."/>
            <person name="Powell A.J."/>
            <person name="Barry K."/>
            <person name="Miller A.N."/>
            <person name="Grigoriev I.V."/>
            <person name="Debuchy R."/>
            <person name="Gladieux P."/>
            <person name="Hiltunen Thoren M."/>
            <person name="Johannesson H."/>
        </authorList>
    </citation>
    <scope>NUCLEOTIDE SEQUENCE</scope>
    <source>
        <strain evidence="5">CBS 315.58</strain>
    </source>
</reference>
<dbReference type="InterPro" id="IPR023393">
    <property type="entry name" value="START-like_dom_sf"/>
</dbReference>
<dbReference type="GO" id="GO:0005739">
    <property type="term" value="C:mitochondrion"/>
    <property type="evidence" value="ECO:0007669"/>
    <property type="project" value="TreeGrafter"/>
</dbReference>
<dbReference type="InterPro" id="IPR005031">
    <property type="entry name" value="COQ10_START"/>
</dbReference>
<dbReference type="PANTHER" id="PTHR12901">
    <property type="entry name" value="SPERM PROTEIN HOMOLOG"/>
    <property type="match status" value="1"/>
</dbReference>
<dbReference type="GO" id="GO:0048039">
    <property type="term" value="F:ubiquinone binding"/>
    <property type="evidence" value="ECO:0007669"/>
    <property type="project" value="InterPro"/>
</dbReference>
<feature type="domain" description="Coenzyme Q-binding protein COQ10 START" evidence="4">
    <location>
        <begin position="79"/>
        <end position="240"/>
    </location>
</feature>
<evidence type="ECO:0000313" key="5">
    <source>
        <dbReference type="EMBL" id="KAK4203287.1"/>
    </source>
</evidence>
<evidence type="ECO:0000256" key="1">
    <source>
        <dbReference type="ARBA" id="ARBA00006885"/>
    </source>
</evidence>
<comment type="caution">
    <text evidence="5">The sequence shown here is derived from an EMBL/GenBank/DDBJ whole genome shotgun (WGS) entry which is preliminary data.</text>
</comment>
<accession>A0AAN7AYL3</accession>
<dbReference type="Proteomes" id="UP001303160">
    <property type="component" value="Unassembled WGS sequence"/>
</dbReference>
<comment type="function">
    <text evidence="3">Required for the function of coenzyme Q in the respiratory chain. May serve as a chaperone or may be involved in the transport of Q6 from its site of synthesis to the catalytic sites of the respiratory complexes.</text>
</comment>
<name>A0AAN7AYL3_9PEZI</name>
<comment type="similarity">
    <text evidence="1">Belongs to the COQ10 family.</text>
</comment>
<evidence type="ECO:0000256" key="2">
    <source>
        <dbReference type="ARBA" id="ARBA00011814"/>
    </source>
</evidence>
<evidence type="ECO:0000256" key="3">
    <source>
        <dbReference type="ARBA" id="ARBA00024947"/>
    </source>
</evidence>
<organism evidence="5 6">
    <name type="scientific">Triangularia verruculosa</name>
    <dbReference type="NCBI Taxonomy" id="2587418"/>
    <lineage>
        <taxon>Eukaryota</taxon>
        <taxon>Fungi</taxon>
        <taxon>Dikarya</taxon>
        <taxon>Ascomycota</taxon>
        <taxon>Pezizomycotina</taxon>
        <taxon>Sordariomycetes</taxon>
        <taxon>Sordariomycetidae</taxon>
        <taxon>Sordariales</taxon>
        <taxon>Podosporaceae</taxon>
        <taxon>Triangularia</taxon>
    </lineage>
</organism>
<reference evidence="5" key="2">
    <citation type="submission" date="2023-05" db="EMBL/GenBank/DDBJ databases">
        <authorList>
            <consortium name="Lawrence Berkeley National Laboratory"/>
            <person name="Steindorff A."/>
            <person name="Hensen N."/>
            <person name="Bonometti L."/>
            <person name="Westerberg I."/>
            <person name="Brannstrom I.O."/>
            <person name="Guillou S."/>
            <person name="Cros-Aarteil S."/>
            <person name="Calhoun S."/>
            <person name="Haridas S."/>
            <person name="Kuo A."/>
            <person name="Mondo S."/>
            <person name="Pangilinan J."/>
            <person name="Riley R."/>
            <person name="Labutti K."/>
            <person name="Andreopoulos B."/>
            <person name="Lipzen A."/>
            <person name="Chen C."/>
            <person name="Yanf M."/>
            <person name="Daum C."/>
            <person name="Ng V."/>
            <person name="Clum A."/>
            <person name="Ohm R."/>
            <person name="Martin F."/>
            <person name="Silar P."/>
            <person name="Natvig D."/>
            <person name="Lalanne C."/>
            <person name="Gautier V."/>
            <person name="Ament-Velasquez S.L."/>
            <person name="Kruys A."/>
            <person name="Hutchinson M.I."/>
            <person name="Powell A.J."/>
            <person name="Barry K."/>
            <person name="Miller A.N."/>
            <person name="Grigoriev I.V."/>
            <person name="Debuchy R."/>
            <person name="Gladieux P."/>
            <person name="Thoren M.H."/>
            <person name="Johannesson H."/>
        </authorList>
    </citation>
    <scope>NUCLEOTIDE SEQUENCE</scope>
    <source>
        <strain evidence="5">CBS 315.58</strain>
    </source>
</reference>
<dbReference type="GO" id="GO:0045333">
    <property type="term" value="P:cellular respiration"/>
    <property type="evidence" value="ECO:0007669"/>
    <property type="project" value="InterPro"/>
</dbReference>
<dbReference type="EMBL" id="MU863890">
    <property type="protein sequence ID" value="KAK4203287.1"/>
    <property type="molecule type" value="Genomic_DNA"/>
</dbReference>
<comment type="subunit">
    <text evidence="2">Interacts with coenzyme Q.</text>
</comment>
<dbReference type="PANTHER" id="PTHR12901:SF10">
    <property type="entry name" value="COENZYME Q-BINDING PROTEIN COQ10, MITOCHONDRIAL"/>
    <property type="match status" value="1"/>
</dbReference>
<evidence type="ECO:0000313" key="6">
    <source>
        <dbReference type="Proteomes" id="UP001303160"/>
    </source>
</evidence>
<dbReference type="Gene3D" id="3.30.530.20">
    <property type="match status" value="1"/>
</dbReference>
<dbReference type="InterPro" id="IPR044996">
    <property type="entry name" value="COQ10-like"/>
</dbReference>